<keyword evidence="10" id="KW-0479">Metal-binding</keyword>
<dbReference type="InterPro" id="IPR003691">
    <property type="entry name" value="FluC"/>
</dbReference>
<evidence type="ECO:0000256" key="1">
    <source>
        <dbReference type="ARBA" id="ARBA00004651"/>
    </source>
</evidence>
<evidence type="ECO:0000256" key="9">
    <source>
        <dbReference type="ARBA" id="ARBA00049940"/>
    </source>
</evidence>
<dbReference type="EMBL" id="JBHSTI010000002">
    <property type="protein sequence ID" value="MFC6236708.1"/>
    <property type="molecule type" value="Genomic_DNA"/>
</dbReference>
<keyword evidence="10" id="KW-0406">Ion transport</keyword>
<dbReference type="HAMAP" id="MF_00454">
    <property type="entry name" value="FluC"/>
    <property type="match status" value="1"/>
</dbReference>
<evidence type="ECO:0000256" key="6">
    <source>
        <dbReference type="ARBA" id="ARBA00023303"/>
    </source>
</evidence>
<comment type="activity regulation">
    <text evidence="10">Na(+) is not transported, but it plays an essential structural role and its presence is essential for fluoride channel function.</text>
</comment>
<comment type="similarity">
    <text evidence="7 10">Belongs to the fluoride channel Fluc/FEX (TC 1.A.43) family.</text>
</comment>
<keyword evidence="10" id="KW-0813">Transport</keyword>
<evidence type="ECO:0000256" key="10">
    <source>
        <dbReference type="HAMAP-Rule" id="MF_00454"/>
    </source>
</evidence>
<evidence type="ECO:0000256" key="8">
    <source>
        <dbReference type="ARBA" id="ARBA00035585"/>
    </source>
</evidence>
<dbReference type="Proteomes" id="UP001596138">
    <property type="component" value="Unassembled WGS sequence"/>
</dbReference>
<dbReference type="Pfam" id="PF02537">
    <property type="entry name" value="CRCB"/>
    <property type="match status" value="1"/>
</dbReference>
<protein>
    <recommendedName>
        <fullName evidence="10">Fluoride-specific ion channel FluC</fullName>
    </recommendedName>
</protein>
<evidence type="ECO:0000256" key="3">
    <source>
        <dbReference type="ARBA" id="ARBA00022692"/>
    </source>
</evidence>
<feature type="binding site" evidence="10">
    <location>
        <position position="97"/>
    </location>
    <ligand>
        <name>Na(+)</name>
        <dbReference type="ChEBI" id="CHEBI:29101"/>
        <note>structural</note>
    </ligand>
</feature>
<dbReference type="PANTHER" id="PTHR28259:SF1">
    <property type="entry name" value="FLUORIDE EXPORT PROTEIN 1-RELATED"/>
    <property type="match status" value="1"/>
</dbReference>
<dbReference type="PANTHER" id="PTHR28259">
    <property type="entry name" value="FLUORIDE EXPORT PROTEIN 1-RELATED"/>
    <property type="match status" value="1"/>
</dbReference>
<name>A0ABW1SXV8_9ACTN</name>
<comment type="catalytic activity">
    <reaction evidence="8">
        <text>fluoride(in) = fluoride(out)</text>
        <dbReference type="Rhea" id="RHEA:76159"/>
        <dbReference type="ChEBI" id="CHEBI:17051"/>
    </reaction>
    <physiologicalReaction direction="left-to-right" evidence="8">
        <dbReference type="Rhea" id="RHEA:76160"/>
    </physiologicalReaction>
</comment>
<evidence type="ECO:0000313" key="12">
    <source>
        <dbReference type="Proteomes" id="UP001596138"/>
    </source>
</evidence>
<sequence length="157" mass="16094">MTTATRTALARPDEVAAVALGGVLGALARYAVSVAVPHDDPAAWPWATFVVNLLGCLLLGILLDVVDARRSAWAVTQPSRARLARPFLASGVLGGFTTFSTFSLEAVRLAGEGRPATAAAYAGSSVVLGVLAVLVGRRMGAAVAGPAPVDLREDEDL</sequence>
<keyword evidence="12" id="KW-1185">Reference proteome</keyword>
<reference evidence="12" key="1">
    <citation type="journal article" date="2019" name="Int. J. Syst. Evol. Microbiol.">
        <title>The Global Catalogue of Microorganisms (GCM) 10K type strain sequencing project: providing services to taxonomists for standard genome sequencing and annotation.</title>
        <authorList>
            <consortium name="The Broad Institute Genomics Platform"/>
            <consortium name="The Broad Institute Genome Sequencing Center for Infectious Disease"/>
            <person name="Wu L."/>
            <person name="Ma J."/>
        </authorList>
    </citation>
    <scope>NUCLEOTIDE SEQUENCE [LARGE SCALE GENOMIC DNA]</scope>
    <source>
        <strain evidence="12">CGMCC 4.7317</strain>
    </source>
</reference>
<evidence type="ECO:0000256" key="2">
    <source>
        <dbReference type="ARBA" id="ARBA00022475"/>
    </source>
</evidence>
<comment type="subcellular location">
    <subcellularLocation>
        <location evidence="1 10">Cell membrane</location>
        <topology evidence="1 10">Multi-pass membrane protein</topology>
    </subcellularLocation>
</comment>
<feature type="transmembrane region" description="Helical" evidence="10">
    <location>
        <begin position="87"/>
        <end position="104"/>
    </location>
</feature>
<feature type="transmembrane region" description="Helical" evidence="10">
    <location>
        <begin position="15"/>
        <end position="32"/>
    </location>
</feature>
<keyword evidence="5 10" id="KW-0472">Membrane</keyword>
<proteinExistence type="inferred from homology"/>
<keyword evidence="10" id="KW-0915">Sodium</keyword>
<feature type="transmembrane region" description="Helical" evidence="10">
    <location>
        <begin position="116"/>
        <end position="135"/>
    </location>
</feature>
<accession>A0ABW1SXV8</accession>
<keyword evidence="6 10" id="KW-0407">Ion channel</keyword>
<comment type="caution">
    <text evidence="11">The sequence shown here is derived from an EMBL/GenBank/DDBJ whole genome shotgun (WGS) entry which is preliminary data.</text>
</comment>
<keyword evidence="3 10" id="KW-0812">Transmembrane</keyword>
<evidence type="ECO:0000256" key="4">
    <source>
        <dbReference type="ARBA" id="ARBA00022989"/>
    </source>
</evidence>
<feature type="binding site" evidence="10">
    <location>
        <position position="94"/>
    </location>
    <ligand>
        <name>Na(+)</name>
        <dbReference type="ChEBI" id="CHEBI:29101"/>
        <note>structural</note>
    </ligand>
</feature>
<comment type="function">
    <text evidence="9 10">Fluoride-specific ion channel. Important for reducing fluoride concentration in the cell, thus reducing its toxicity.</text>
</comment>
<evidence type="ECO:0000256" key="5">
    <source>
        <dbReference type="ARBA" id="ARBA00023136"/>
    </source>
</evidence>
<evidence type="ECO:0000256" key="7">
    <source>
        <dbReference type="ARBA" id="ARBA00035120"/>
    </source>
</evidence>
<keyword evidence="2 10" id="KW-1003">Cell membrane</keyword>
<organism evidence="11 12">
    <name type="scientific">Longivirga aurantiaca</name>
    <dbReference type="NCBI Taxonomy" id="1837743"/>
    <lineage>
        <taxon>Bacteria</taxon>
        <taxon>Bacillati</taxon>
        <taxon>Actinomycetota</taxon>
        <taxon>Actinomycetes</taxon>
        <taxon>Sporichthyales</taxon>
        <taxon>Sporichthyaceae</taxon>
        <taxon>Longivirga</taxon>
    </lineage>
</organism>
<gene>
    <name evidence="10" type="primary">fluC</name>
    <name evidence="10" type="synonym">crcB</name>
    <name evidence="11" type="ORF">ACFQGU_02370</name>
</gene>
<feature type="transmembrane region" description="Helical" evidence="10">
    <location>
        <begin position="44"/>
        <end position="66"/>
    </location>
</feature>
<evidence type="ECO:0000313" key="11">
    <source>
        <dbReference type="EMBL" id="MFC6236708.1"/>
    </source>
</evidence>
<dbReference type="RefSeq" id="WP_386763745.1">
    <property type="nucleotide sequence ID" value="NZ_JBHSTI010000002.1"/>
</dbReference>
<keyword evidence="4 10" id="KW-1133">Transmembrane helix</keyword>